<protein>
    <submittedName>
        <fullName evidence="2">Uncharacterized protein</fullName>
    </submittedName>
</protein>
<sequence>MSDTFTLPLAQLCVIYLLYTTALFTAILKSSGFGVESFIYPRRTKILSAIIQTISKSSKADIDITTPELATPQKSSYPKCRIRSARKKCSVVPGVGEAPMAGPGCSIM</sequence>
<keyword evidence="1" id="KW-0812">Transmembrane</keyword>
<dbReference type="AlphaFoldDB" id="A0A364N569"/>
<dbReference type="EMBL" id="QGDH01000051">
    <property type="protein sequence ID" value="RAR12231.1"/>
    <property type="molecule type" value="Genomic_DNA"/>
</dbReference>
<feature type="transmembrane region" description="Helical" evidence="1">
    <location>
        <begin position="6"/>
        <end position="28"/>
    </location>
</feature>
<name>A0A364N569_STELY</name>
<comment type="caution">
    <text evidence="2">The sequence shown here is derived from an EMBL/GenBank/DDBJ whole genome shotgun (WGS) entry which is preliminary data.</text>
</comment>
<organism evidence="2 3">
    <name type="scientific">Stemphylium lycopersici</name>
    <name type="common">Tomato gray leaf spot disease fungus</name>
    <name type="synonym">Thyrospora lycopersici</name>
    <dbReference type="NCBI Taxonomy" id="183478"/>
    <lineage>
        <taxon>Eukaryota</taxon>
        <taxon>Fungi</taxon>
        <taxon>Dikarya</taxon>
        <taxon>Ascomycota</taxon>
        <taxon>Pezizomycotina</taxon>
        <taxon>Dothideomycetes</taxon>
        <taxon>Pleosporomycetidae</taxon>
        <taxon>Pleosporales</taxon>
        <taxon>Pleosporineae</taxon>
        <taxon>Pleosporaceae</taxon>
        <taxon>Stemphylium</taxon>
    </lineage>
</organism>
<gene>
    <name evidence="2" type="ORF">DDE83_004237</name>
</gene>
<keyword evidence="1" id="KW-1133">Transmembrane helix</keyword>
<keyword evidence="1" id="KW-0472">Membrane</keyword>
<evidence type="ECO:0000313" key="3">
    <source>
        <dbReference type="Proteomes" id="UP000249619"/>
    </source>
</evidence>
<proteinExistence type="predicted"/>
<evidence type="ECO:0000313" key="2">
    <source>
        <dbReference type="EMBL" id="RAR12231.1"/>
    </source>
</evidence>
<reference evidence="3" key="1">
    <citation type="submission" date="2018-05" db="EMBL/GenBank/DDBJ databases">
        <title>Draft genome sequence of Stemphylium lycopersici strain CIDEFI 213.</title>
        <authorList>
            <person name="Medina R."/>
            <person name="Franco M.E.E."/>
            <person name="Lucentini C.G."/>
            <person name="Saparrat M.C.N."/>
            <person name="Balatti P.A."/>
        </authorList>
    </citation>
    <scope>NUCLEOTIDE SEQUENCE [LARGE SCALE GENOMIC DNA]</scope>
    <source>
        <strain evidence="3">CIDEFI 213</strain>
    </source>
</reference>
<keyword evidence="3" id="KW-1185">Reference proteome</keyword>
<dbReference type="Proteomes" id="UP000249619">
    <property type="component" value="Unassembled WGS sequence"/>
</dbReference>
<evidence type="ECO:0000256" key="1">
    <source>
        <dbReference type="SAM" id="Phobius"/>
    </source>
</evidence>
<accession>A0A364N569</accession>